<reference evidence="1" key="1">
    <citation type="submission" date="2018-02" db="EMBL/GenBank/DDBJ databases">
        <title>Rhizophora mucronata_Transcriptome.</title>
        <authorList>
            <person name="Meera S.P."/>
            <person name="Sreeshan A."/>
            <person name="Augustine A."/>
        </authorList>
    </citation>
    <scope>NUCLEOTIDE SEQUENCE</scope>
    <source>
        <tissue evidence="1">Leaf</tissue>
    </source>
</reference>
<sequence length="37" mass="4262">MLLKPATAGDCPDIWWDCSVTYDFFFSFFFFGCRVAG</sequence>
<accession>A0A2P2NF77</accession>
<evidence type="ECO:0000313" key="1">
    <source>
        <dbReference type="EMBL" id="MBX41060.1"/>
    </source>
</evidence>
<organism evidence="1">
    <name type="scientific">Rhizophora mucronata</name>
    <name type="common">Asiatic mangrove</name>
    <dbReference type="NCBI Taxonomy" id="61149"/>
    <lineage>
        <taxon>Eukaryota</taxon>
        <taxon>Viridiplantae</taxon>
        <taxon>Streptophyta</taxon>
        <taxon>Embryophyta</taxon>
        <taxon>Tracheophyta</taxon>
        <taxon>Spermatophyta</taxon>
        <taxon>Magnoliopsida</taxon>
        <taxon>eudicotyledons</taxon>
        <taxon>Gunneridae</taxon>
        <taxon>Pentapetalae</taxon>
        <taxon>rosids</taxon>
        <taxon>fabids</taxon>
        <taxon>Malpighiales</taxon>
        <taxon>Rhizophoraceae</taxon>
        <taxon>Rhizophora</taxon>
    </lineage>
</organism>
<proteinExistence type="predicted"/>
<protein>
    <submittedName>
        <fullName evidence="1">Uncharacterized protein</fullName>
    </submittedName>
</protein>
<dbReference type="EMBL" id="GGEC01060576">
    <property type="protein sequence ID" value="MBX41060.1"/>
    <property type="molecule type" value="Transcribed_RNA"/>
</dbReference>
<dbReference type="AlphaFoldDB" id="A0A2P2NF77"/>
<name>A0A2P2NF77_RHIMU</name>